<keyword evidence="11" id="KW-0010">Activator</keyword>
<gene>
    <name evidence="15" type="ORF">E3O23_17830</name>
</gene>
<dbReference type="GO" id="GO:0032259">
    <property type="term" value="P:methylation"/>
    <property type="evidence" value="ECO:0007669"/>
    <property type="project" value="UniProtKB-KW"/>
</dbReference>
<dbReference type="PANTHER" id="PTHR43003:SF13">
    <property type="entry name" value="DNA-3-METHYLADENINE GLYCOSYLASE 2"/>
    <property type="match status" value="1"/>
</dbReference>
<dbReference type="InterPro" id="IPR051912">
    <property type="entry name" value="Alkylbase_DNA_Glycosylase/TA"/>
</dbReference>
<dbReference type="SMART" id="SM00342">
    <property type="entry name" value="HTH_ARAC"/>
    <property type="match status" value="1"/>
</dbReference>
<evidence type="ECO:0000313" key="16">
    <source>
        <dbReference type="Proteomes" id="UP000297866"/>
    </source>
</evidence>
<dbReference type="EC" id="3.2.2.21" evidence="3"/>
<keyword evidence="5" id="KW-0808">Transferase</keyword>
<evidence type="ECO:0000256" key="10">
    <source>
        <dbReference type="ARBA" id="ARBA00023125"/>
    </source>
</evidence>
<keyword evidence="13" id="KW-0234">DNA repair</keyword>
<comment type="cofactor">
    <cofactor evidence="2">
        <name>Zn(2+)</name>
        <dbReference type="ChEBI" id="CHEBI:29105"/>
    </cofactor>
</comment>
<dbReference type="InterPro" id="IPR004026">
    <property type="entry name" value="Ada_DNA_repair_Zn-bd"/>
</dbReference>
<dbReference type="InterPro" id="IPR035451">
    <property type="entry name" value="Ada-like_dom_sf"/>
</dbReference>
<dbReference type="InterPro" id="IPR023170">
    <property type="entry name" value="HhH_base_excis_C"/>
</dbReference>
<evidence type="ECO:0000256" key="7">
    <source>
        <dbReference type="ARBA" id="ARBA00022763"/>
    </source>
</evidence>
<keyword evidence="12" id="KW-0804">Transcription</keyword>
<evidence type="ECO:0000256" key="3">
    <source>
        <dbReference type="ARBA" id="ARBA00012000"/>
    </source>
</evidence>
<dbReference type="InterPro" id="IPR003265">
    <property type="entry name" value="HhH-GPD_domain"/>
</dbReference>
<dbReference type="GO" id="GO:0008725">
    <property type="term" value="F:DNA-3-methyladenine glycosylase activity"/>
    <property type="evidence" value="ECO:0007669"/>
    <property type="project" value="TreeGrafter"/>
</dbReference>
<keyword evidence="6" id="KW-0479">Metal-binding</keyword>
<keyword evidence="7" id="KW-0227">DNA damage</keyword>
<dbReference type="InterPro" id="IPR011257">
    <property type="entry name" value="DNA_glycosylase"/>
</dbReference>
<dbReference type="SUPFAM" id="SSF55945">
    <property type="entry name" value="TATA-box binding protein-like"/>
    <property type="match status" value="1"/>
</dbReference>
<keyword evidence="9" id="KW-0805">Transcription regulation</keyword>
<evidence type="ECO:0000256" key="6">
    <source>
        <dbReference type="ARBA" id="ARBA00022723"/>
    </source>
</evidence>
<dbReference type="Pfam" id="PF06029">
    <property type="entry name" value="AlkA_N"/>
    <property type="match status" value="1"/>
</dbReference>
<dbReference type="InterPro" id="IPR018060">
    <property type="entry name" value="HTH_AraC"/>
</dbReference>
<name>A0A4R8UC12_9MICO</name>
<dbReference type="PANTHER" id="PTHR43003">
    <property type="entry name" value="DNA-3-METHYLADENINE GLYCOSYLASE"/>
    <property type="match status" value="1"/>
</dbReference>
<dbReference type="GO" id="GO:0003700">
    <property type="term" value="F:DNA-binding transcription factor activity"/>
    <property type="evidence" value="ECO:0007669"/>
    <property type="project" value="InterPro"/>
</dbReference>
<evidence type="ECO:0000256" key="8">
    <source>
        <dbReference type="ARBA" id="ARBA00022833"/>
    </source>
</evidence>
<dbReference type="SMART" id="SM00478">
    <property type="entry name" value="ENDO3c"/>
    <property type="match status" value="1"/>
</dbReference>
<evidence type="ECO:0000256" key="9">
    <source>
        <dbReference type="ARBA" id="ARBA00023015"/>
    </source>
</evidence>
<feature type="domain" description="HTH araC/xylS-type" evidence="14">
    <location>
        <begin position="76"/>
        <end position="174"/>
    </location>
</feature>
<dbReference type="Gene3D" id="1.10.340.30">
    <property type="entry name" value="Hypothetical protein, domain 2"/>
    <property type="match status" value="1"/>
</dbReference>
<dbReference type="GO" id="GO:0008270">
    <property type="term" value="F:zinc ion binding"/>
    <property type="evidence" value="ECO:0007669"/>
    <property type="project" value="InterPro"/>
</dbReference>
<dbReference type="Pfam" id="PF02805">
    <property type="entry name" value="Ada_Zn_binding"/>
    <property type="match status" value="1"/>
</dbReference>
<evidence type="ECO:0000256" key="12">
    <source>
        <dbReference type="ARBA" id="ARBA00023163"/>
    </source>
</evidence>
<dbReference type="Gene3D" id="1.10.1670.10">
    <property type="entry name" value="Helix-hairpin-Helix base-excision DNA repair enzymes (C-terminal)"/>
    <property type="match status" value="1"/>
</dbReference>
<reference evidence="15 16" key="1">
    <citation type="submission" date="2019-03" db="EMBL/GenBank/DDBJ databases">
        <title>Genomics of glacier-inhabiting Cryobacterium strains.</title>
        <authorList>
            <person name="Liu Q."/>
            <person name="Xin Y.-H."/>
        </authorList>
    </citation>
    <scope>NUCLEOTIDE SEQUENCE [LARGE SCALE GENOMIC DNA]</scope>
    <source>
        <strain evidence="15 16">Sr47</strain>
    </source>
</reference>
<dbReference type="EMBL" id="SOEZ01000081">
    <property type="protein sequence ID" value="TFB46331.1"/>
    <property type="molecule type" value="Genomic_DNA"/>
</dbReference>
<evidence type="ECO:0000256" key="11">
    <source>
        <dbReference type="ARBA" id="ARBA00023159"/>
    </source>
</evidence>
<evidence type="ECO:0000256" key="5">
    <source>
        <dbReference type="ARBA" id="ARBA00022679"/>
    </source>
</evidence>
<keyword evidence="16" id="KW-1185">Reference proteome</keyword>
<dbReference type="InterPro" id="IPR018062">
    <property type="entry name" value="HTH_AraC-typ_CS"/>
</dbReference>
<dbReference type="Gene3D" id="3.40.10.10">
    <property type="entry name" value="DNA Methylphosphotriester Repair Domain"/>
    <property type="match status" value="1"/>
</dbReference>
<keyword evidence="4" id="KW-0489">Methyltransferase</keyword>
<dbReference type="GO" id="GO:0008168">
    <property type="term" value="F:methyltransferase activity"/>
    <property type="evidence" value="ECO:0007669"/>
    <property type="project" value="UniProtKB-KW"/>
</dbReference>
<dbReference type="AlphaFoldDB" id="A0A4R8UC12"/>
<dbReference type="OrthoDB" id="9811249at2"/>
<dbReference type="InterPro" id="IPR037046">
    <property type="entry name" value="AlkA_N_sf"/>
</dbReference>
<evidence type="ECO:0000256" key="1">
    <source>
        <dbReference type="ARBA" id="ARBA00000086"/>
    </source>
</evidence>
<dbReference type="GO" id="GO:0032131">
    <property type="term" value="F:alkylated DNA binding"/>
    <property type="evidence" value="ECO:0007669"/>
    <property type="project" value="TreeGrafter"/>
</dbReference>
<dbReference type="InterPro" id="IPR009057">
    <property type="entry name" value="Homeodomain-like_sf"/>
</dbReference>
<keyword evidence="8" id="KW-0862">Zinc</keyword>
<keyword evidence="10" id="KW-0238">DNA-binding</keyword>
<dbReference type="GO" id="GO:0005737">
    <property type="term" value="C:cytoplasm"/>
    <property type="evidence" value="ECO:0007669"/>
    <property type="project" value="TreeGrafter"/>
</dbReference>
<evidence type="ECO:0000259" key="14">
    <source>
        <dbReference type="PROSITE" id="PS01124"/>
    </source>
</evidence>
<evidence type="ECO:0000256" key="4">
    <source>
        <dbReference type="ARBA" id="ARBA00022603"/>
    </source>
</evidence>
<dbReference type="GO" id="GO:0006307">
    <property type="term" value="P:DNA alkylation repair"/>
    <property type="evidence" value="ECO:0007669"/>
    <property type="project" value="TreeGrafter"/>
</dbReference>
<protein>
    <recommendedName>
        <fullName evidence="3">DNA-3-methyladenine glycosylase II</fullName>
        <ecNumber evidence="3">3.2.2.21</ecNumber>
    </recommendedName>
</protein>
<dbReference type="PROSITE" id="PS01124">
    <property type="entry name" value="HTH_ARAC_FAMILY_2"/>
    <property type="match status" value="1"/>
</dbReference>
<dbReference type="GO" id="GO:0043565">
    <property type="term" value="F:sequence-specific DNA binding"/>
    <property type="evidence" value="ECO:0007669"/>
    <property type="project" value="InterPro"/>
</dbReference>
<evidence type="ECO:0000313" key="15">
    <source>
        <dbReference type="EMBL" id="TFB46331.1"/>
    </source>
</evidence>
<dbReference type="PROSITE" id="PS00041">
    <property type="entry name" value="HTH_ARAC_FAMILY_1"/>
    <property type="match status" value="1"/>
</dbReference>
<accession>A0A4R8UC12</accession>
<dbReference type="Gene3D" id="1.10.10.60">
    <property type="entry name" value="Homeodomain-like"/>
    <property type="match status" value="1"/>
</dbReference>
<dbReference type="Proteomes" id="UP000297866">
    <property type="component" value="Unassembled WGS sequence"/>
</dbReference>
<evidence type="ECO:0000256" key="2">
    <source>
        <dbReference type="ARBA" id="ARBA00001947"/>
    </source>
</evidence>
<dbReference type="GO" id="GO:0006285">
    <property type="term" value="P:base-excision repair, AP site formation"/>
    <property type="evidence" value="ECO:0007669"/>
    <property type="project" value="TreeGrafter"/>
</dbReference>
<comment type="catalytic activity">
    <reaction evidence="1">
        <text>Hydrolysis of alkylated DNA, releasing 3-methyladenine, 3-methylguanine, 7-methylguanine and 7-methyladenine.</text>
        <dbReference type="EC" id="3.2.2.21"/>
    </reaction>
</comment>
<dbReference type="SMART" id="SM01009">
    <property type="entry name" value="AlkA_N"/>
    <property type="match status" value="1"/>
</dbReference>
<organism evidence="15 16">
    <name type="scientific">Cryobacterium tagatosivorans</name>
    <dbReference type="NCBI Taxonomy" id="1259199"/>
    <lineage>
        <taxon>Bacteria</taxon>
        <taxon>Bacillati</taxon>
        <taxon>Actinomycetota</taxon>
        <taxon>Actinomycetes</taxon>
        <taxon>Micrococcales</taxon>
        <taxon>Microbacteriaceae</taxon>
        <taxon>Cryobacterium</taxon>
    </lineage>
</organism>
<dbReference type="CDD" id="cd00056">
    <property type="entry name" value="ENDO3c"/>
    <property type="match status" value="1"/>
</dbReference>
<dbReference type="SUPFAM" id="SSF57884">
    <property type="entry name" value="Ada DNA repair protein, N-terminal domain (N-Ada 10)"/>
    <property type="match status" value="1"/>
</dbReference>
<dbReference type="Pfam" id="PF12833">
    <property type="entry name" value="HTH_18"/>
    <property type="match status" value="1"/>
</dbReference>
<dbReference type="InterPro" id="IPR010316">
    <property type="entry name" value="AlkA_N"/>
</dbReference>
<dbReference type="SUPFAM" id="SSF48150">
    <property type="entry name" value="DNA-glycosylase"/>
    <property type="match status" value="1"/>
</dbReference>
<dbReference type="GO" id="GO:0043916">
    <property type="term" value="F:DNA-7-methylguanine glycosylase activity"/>
    <property type="evidence" value="ECO:0007669"/>
    <property type="project" value="TreeGrafter"/>
</dbReference>
<proteinExistence type="predicted"/>
<comment type="caution">
    <text evidence="15">The sequence shown here is derived from an EMBL/GenBank/DDBJ whole genome shotgun (WGS) entry which is preliminary data.</text>
</comment>
<evidence type="ECO:0000256" key="13">
    <source>
        <dbReference type="ARBA" id="ARBA00023204"/>
    </source>
</evidence>
<sequence>MSSRDARFDGQFITGVHSTGIYCRPSCPAATPKPANVSFYLTAAAAHEAGLRACKRCLPDAVPGSPAWNIRDDLAARAMRLIADGAVERDGVPGLAARLGYTPRHLTRVLVAEVGAGPLALARAHRAQTARVLLINTGLSISEVAFAAGFGSVRQFNDTIAAVYERTPSELRATGGTRRSRDEQTDAAATLATGITLQLPARAPFDGAGVLAFLGTRAIAGVEQATETGYTRTLRLPQGFATVALSLAGTTAAPAILCTAKLTNLADLAPLVSRVRRLLDLDADAAAIAMALAADPALASAVGAIPGIRVPGSMDPEETLFRALIGQQVSVAAARTALTRLAAALGDELPGGGLPGGELPGEDHGPRRLFPTAERIAADGRSVLRGPAARINTIIRVAEALGTGELALDVGETREDLESRLTALAGIGPWTAGYVAMRVLGSPDILLTSDLALRQGAARLGLPGEARALAARGAGWAPWRSYAGMHLWRAAGASVDLLQRSGGALSDAPQPNASSVPIA</sequence>
<dbReference type="Gene3D" id="3.30.310.20">
    <property type="entry name" value="DNA-3-methyladenine glycosylase AlkA, N-terminal domain"/>
    <property type="match status" value="1"/>
</dbReference>
<dbReference type="GO" id="GO:0032993">
    <property type="term" value="C:protein-DNA complex"/>
    <property type="evidence" value="ECO:0007669"/>
    <property type="project" value="TreeGrafter"/>
</dbReference>
<dbReference type="SUPFAM" id="SSF46689">
    <property type="entry name" value="Homeodomain-like"/>
    <property type="match status" value="1"/>
</dbReference>